<feature type="transmembrane region" description="Helical" evidence="1">
    <location>
        <begin position="130"/>
        <end position="150"/>
    </location>
</feature>
<feature type="transmembrane region" description="Helical" evidence="1">
    <location>
        <begin position="103"/>
        <end position="123"/>
    </location>
</feature>
<sequence>MSIFEAYSYLFFDSMMGMFLVPPHHAFVFDMMLMFGFYNKISMVIFSSLGALLGVMLDWILGKLIRSLQSPAGFIEDYVHYNVINKVIRFCWPLLLLLSFLPAWWSFTYIPIAGFVIVSIGIYKISLKNILLVYAPMVVLHQILVVMMFVA</sequence>
<reference evidence="2 3" key="1">
    <citation type="submission" date="2015-02" db="EMBL/GenBank/DDBJ databases">
        <title>Single cell genomics of a rare environmental alphaproteobacterium provides unique insights into Rickettsiaceae evolution.</title>
        <authorList>
            <person name="Martijn J."/>
            <person name="Schulz F."/>
            <person name="Zaremba-Niedzwiedzka K."/>
            <person name="Viklund J."/>
            <person name="Stepanauskas R."/>
            <person name="Andersson S.G.E."/>
            <person name="Horn M."/>
            <person name="Guy L."/>
            <person name="Ettema T.J.G."/>
        </authorList>
    </citation>
    <scope>NUCLEOTIDE SEQUENCE [LARGE SCALE GENOMIC DNA]</scope>
    <source>
        <strain evidence="2 3">SCGC AAA041-L04</strain>
    </source>
</reference>
<keyword evidence="1" id="KW-1133">Transmembrane helix</keyword>
<dbReference type="Proteomes" id="UP000033358">
    <property type="component" value="Unassembled WGS sequence"/>
</dbReference>
<evidence type="ECO:0000256" key="1">
    <source>
        <dbReference type="SAM" id="Phobius"/>
    </source>
</evidence>
<evidence type="ECO:0000313" key="2">
    <source>
        <dbReference type="EMBL" id="KKB96249.1"/>
    </source>
</evidence>
<protein>
    <submittedName>
        <fullName evidence="2">Uncharacterized protein</fullName>
    </submittedName>
</protein>
<proteinExistence type="predicted"/>
<comment type="caution">
    <text evidence="2">The sequence shown here is derived from an EMBL/GenBank/DDBJ whole genome shotgun (WGS) entry which is preliminary data.</text>
</comment>
<organism evidence="2 3">
    <name type="scientific">Candidatus Arcanibacter lacustris</name>
    <dbReference type="NCBI Taxonomy" id="1607817"/>
    <lineage>
        <taxon>Bacteria</taxon>
        <taxon>Pseudomonadati</taxon>
        <taxon>Pseudomonadota</taxon>
        <taxon>Alphaproteobacteria</taxon>
        <taxon>Rickettsiales</taxon>
        <taxon>Candidatus Arcanibacter</taxon>
    </lineage>
</organism>
<accession>A0A0F5MNW5</accession>
<dbReference type="EMBL" id="JYHA01000104">
    <property type="protein sequence ID" value="KKB96249.1"/>
    <property type="molecule type" value="Genomic_DNA"/>
</dbReference>
<name>A0A0F5MNW5_9RICK</name>
<keyword evidence="1" id="KW-0812">Transmembrane</keyword>
<evidence type="ECO:0000313" key="3">
    <source>
        <dbReference type="Proteomes" id="UP000033358"/>
    </source>
</evidence>
<gene>
    <name evidence="2" type="ORF">SZ25_00659</name>
</gene>
<keyword evidence="3" id="KW-1185">Reference proteome</keyword>
<feature type="transmembrane region" description="Helical" evidence="1">
    <location>
        <begin position="41"/>
        <end position="61"/>
    </location>
</feature>
<keyword evidence="1" id="KW-0472">Membrane</keyword>
<dbReference type="AlphaFoldDB" id="A0A0F5MNW5"/>
<feature type="transmembrane region" description="Helical" evidence="1">
    <location>
        <begin position="6"/>
        <end position="29"/>
    </location>
</feature>